<name>A0A183GKU5_HELPZ</name>
<keyword evidence="2" id="KW-1185">Reference proteome</keyword>
<gene>
    <name evidence="1" type="ORF">HPBE_LOCUS23314</name>
</gene>
<accession>A0A183GKU5</accession>
<accession>A0A3P8CH42</accession>
<evidence type="ECO:0000313" key="3">
    <source>
        <dbReference type="WBParaSite" id="HPBE_0002331501-mRNA-1"/>
    </source>
</evidence>
<evidence type="ECO:0000313" key="1">
    <source>
        <dbReference type="EMBL" id="VDP37982.1"/>
    </source>
</evidence>
<dbReference type="EMBL" id="UZAH01034923">
    <property type="protein sequence ID" value="VDP37982.1"/>
    <property type="molecule type" value="Genomic_DNA"/>
</dbReference>
<dbReference type="WBParaSite" id="HPBE_0002331501-mRNA-1">
    <property type="protein sequence ID" value="HPBE_0002331501-mRNA-1"/>
    <property type="gene ID" value="HPBE_0002331501"/>
</dbReference>
<evidence type="ECO:0000313" key="2">
    <source>
        <dbReference type="Proteomes" id="UP000050761"/>
    </source>
</evidence>
<protein>
    <submittedName>
        <fullName evidence="1 3">Uncharacterized protein</fullName>
    </submittedName>
</protein>
<dbReference type="AlphaFoldDB" id="A0A183GKU5"/>
<organism evidence="2 3">
    <name type="scientific">Heligmosomoides polygyrus</name>
    <name type="common">Parasitic roundworm</name>
    <dbReference type="NCBI Taxonomy" id="6339"/>
    <lineage>
        <taxon>Eukaryota</taxon>
        <taxon>Metazoa</taxon>
        <taxon>Ecdysozoa</taxon>
        <taxon>Nematoda</taxon>
        <taxon>Chromadorea</taxon>
        <taxon>Rhabditida</taxon>
        <taxon>Rhabditina</taxon>
        <taxon>Rhabditomorpha</taxon>
        <taxon>Strongyloidea</taxon>
        <taxon>Heligmosomidae</taxon>
        <taxon>Heligmosomoides</taxon>
    </lineage>
</organism>
<reference evidence="3" key="2">
    <citation type="submission" date="2019-09" db="UniProtKB">
        <authorList>
            <consortium name="WormBaseParasite"/>
        </authorList>
    </citation>
    <scope>IDENTIFICATION</scope>
</reference>
<proteinExistence type="predicted"/>
<reference evidence="1 2" key="1">
    <citation type="submission" date="2018-11" db="EMBL/GenBank/DDBJ databases">
        <authorList>
            <consortium name="Pathogen Informatics"/>
        </authorList>
    </citation>
    <scope>NUCLEOTIDE SEQUENCE [LARGE SCALE GENOMIC DNA]</scope>
</reference>
<sequence length="203" mass="22301">MPTKVGAIPGCRLIRELLAQSNLERLVAGDNSNNSTIDPTHSELRPGFRGLRSQVETGAGRRGVDDMANGPVPVTDRVLPSETENVVTCSCRVVVAKQHLSCCERNKGMGALGQAMGLAPRSVEADTQIDINAVPHILREQLIPPYPSNSAETRQDVELFGFRTRSSTISRVDTKRVEQLRCIWGEPHFENSPLKEDSPYPML</sequence>
<dbReference type="Proteomes" id="UP000050761">
    <property type="component" value="Unassembled WGS sequence"/>
</dbReference>